<keyword evidence="8" id="KW-0677">Repeat</keyword>
<evidence type="ECO:0000313" key="16">
    <source>
        <dbReference type="EMBL" id="KAK7586034.1"/>
    </source>
</evidence>
<comment type="function">
    <text evidence="14">Catalyzes the transfer of a farnesyl moiety from farnesyl diphosphate to a cysteine at the fourth position from the C-terminus of several proteins. The beta subunit is responsible for peptide-binding.</text>
</comment>
<accession>A0AAN9TS85</accession>
<keyword evidence="5 14" id="KW-0637">Prenyltransferase</keyword>
<dbReference type="GO" id="GO:0097354">
    <property type="term" value="P:prenylation"/>
    <property type="evidence" value="ECO:0007669"/>
    <property type="project" value="UniProtKB-UniRule"/>
</dbReference>
<dbReference type="GO" id="GO:0005965">
    <property type="term" value="C:protein farnesyltransferase complex"/>
    <property type="evidence" value="ECO:0007669"/>
    <property type="project" value="UniProtKB-UniRule"/>
</dbReference>
<comment type="subunit">
    <text evidence="13">Heterodimer of FNTA and FNTB.</text>
</comment>
<organism evidence="16 17">
    <name type="scientific">Parthenolecanium corni</name>
    <dbReference type="NCBI Taxonomy" id="536013"/>
    <lineage>
        <taxon>Eukaryota</taxon>
        <taxon>Metazoa</taxon>
        <taxon>Ecdysozoa</taxon>
        <taxon>Arthropoda</taxon>
        <taxon>Hexapoda</taxon>
        <taxon>Insecta</taxon>
        <taxon>Pterygota</taxon>
        <taxon>Neoptera</taxon>
        <taxon>Paraneoptera</taxon>
        <taxon>Hemiptera</taxon>
        <taxon>Sternorrhyncha</taxon>
        <taxon>Coccoidea</taxon>
        <taxon>Coccidae</taxon>
        <taxon>Parthenolecanium</taxon>
    </lineage>
</organism>
<name>A0AAN9TS85_9HEMI</name>
<comment type="cofactor">
    <cofactor evidence="14">
        <name>Zn(2+)</name>
        <dbReference type="ChEBI" id="CHEBI:29105"/>
    </cofactor>
    <text evidence="14">Binds 1 zinc ion per subunit.</text>
</comment>
<dbReference type="EC" id="2.5.1.58" evidence="2 14"/>
<keyword evidence="9 14" id="KW-0862">Zinc</keyword>
<dbReference type="GO" id="GO:0004660">
    <property type="term" value="F:protein farnesyltransferase activity"/>
    <property type="evidence" value="ECO:0007669"/>
    <property type="project" value="UniProtKB-UniRule"/>
</dbReference>
<gene>
    <name evidence="16" type="ORF">V9T40_003910</name>
</gene>
<evidence type="ECO:0000256" key="6">
    <source>
        <dbReference type="ARBA" id="ARBA00022679"/>
    </source>
</evidence>
<dbReference type="InterPro" id="IPR008930">
    <property type="entry name" value="Terpenoid_cyclase/PrenylTrfase"/>
</dbReference>
<dbReference type="Pfam" id="PF00432">
    <property type="entry name" value="Prenyltrans"/>
    <property type="match status" value="1"/>
</dbReference>
<comment type="subunit">
    <text evidence="14">Heterodimer of an alpha and a beta subunit.</text>
</comment>
<dbReference type="GO" id="GO:0006629">
    <property type="term" value="P:lipid metabolic process"/>
    <property type="evidence" value="ECO:0007669"/>
    <property type="project" value="UniProtKB-KW"/>
</dbReference>
<comment type="similarity">
    <text evidence="1 14">Belongs to the protein prenyltransferase subunit beta family.</text>
</comment>
<evidence type="ECO:0000256" key="10">
    <source>
        <dbReference type="ARBA" id="ARBA00023098"/>
    </source>
</evidence>
<dbReference type="PANTHER" id="PTHR11774:SF6">
    <property type="entry name" value="PROTEIN FARNESYLTRANSFERASE SUBUNIT BETA"/>
    <property type="match status" value="1"/>
</dbReference>
<keyword evidence="7 14" id="KW-0479">Metal-binding</keyword>
<keyword evidence="17" id="KW-1185">Reference proteome</keyword>
<keyword evidence="4" id="KW-0597">Phosphoprotein</keyword>
<dbReference type="Gene3D" id="1.50.10.20">
    <property type="match status" value="1"/>
</dbReference>
<evidence type="ECO:0000256" key="9">
    <source>
        <dbReference type="ARBA" id="ARBA00022833"/>
    </source>
</evidence>
<evidence type="ECO:0000256" key="2">
    <source>
        <dbReference type="ARBA" id="ARBA00012702"/>
    </source>
</evidence>
<keyword evidence="6 14" id="KW-0808">Transferase</keyword>
<dbReference type="CDD" id="cd02893">
    <property type="entry name" value="FTase"/>
    <property type="match status" value="1"/>
</dbReference>
<dbReference type="FunFam" id="1.50.10.20:FF:000007">
    <property type="entry name" value="Protein farnesyltransferase subunit beta"/>
    <property type="match status" value="1"/>
</dbReference>
<feature type="domain" description="Prenyltransferase alpha-alpha toroid" evidence="15">
    <location>
        <begin position="51"/>
        <end position="378"/>
    </location>
</feature>
<evidence type="ECO:0000256" key="11">
    <source>
        <dbReference type="ARBA" id="ARBA00050225"/>
    </source>
</evidence>
<reference evidence="16 17" key="1">
    <citation type="submission" date="2024-03" db="EMBL/GenBank/DDBJ databases">
        <title>Adaptation during the transition from Ophiocordyceps entomopathogen to insect associate is accompanied by gene loss and intensified selection.</title>
        <authorList>
            <person name="Ward C.M."/>
            <person name="Onetto C.A."/>
            <person name="Borneman A.R."/>
        </authorList>
    </citation>
    <scope>NUCLEOTIDE SEQUENCE [LARGE SCALE GENOMIC DNA]</scope>
    <source>
        <strain evidence="16">AWRI1</strain>
        <tissue evidence="16">Single Adult Female</tissue>
    </source>
</reference>
<comment type="function">
    <text evidence="12">Essential subunit of the farnesyltransferase complex. Catalyzes the transfer of a farnesyl moiety from farnesyl diphosphate to a cysteine at the fourth position from the C-terminus of several proteins having the C-terminal sequence Cys-aliphatic-aliphatic-X.</text>
</comment>
<keyword evidence="10" id="KW-0443">Lipid metabolism</keyword>
<protein>
    <recommendedName>
        <fullName evidence="3 14">Protein farnesyltransferase subunit beta</fullName>
        <shortName evidence="14">FTase-beta</shortName>
        <ecNumber evidence="2 14">2.5.1.58</ecNumber>
    </recommendedName>
</protein>
<dbReference type="InterPro" id="IPR026872">
    <property type="entry name" value="FTB"/>
</dbReference>
<evidence type="ECO:0000256" key="13">
    <source>
        <dbReference type="ARBA" id="ARBA00064192"/>
    </source>
</evidence>
<evidence type="ECO:0000256" key="4">
    <source>
        <dbReference type="ARBA" id="ARBA00022553"/>
    </source>
</evidence>
<comment type="catalytic activity">
    <reaction evidence="11">
        <text>L-cysteinyl-[protein] + (2E,6E)-farnesyl diphosphate = S-(2E,6E)-farnesyl-L-cysteinyl-[protein] + diphosphate</text>
        <dbReference type="Rhea" id="RHEA:13345"/>
        <dbReference type="Rhea" id="RHEA-COMP:10131"/>
        <dbReference type="Rhea" id="RHEA-COMP:11535"/>
        <dbReference type="ChEBI" id="CHEBI:29950"/>
        <dbReference type="ChEBI" id="CHEBI:33019"/>
        <dbReference type="ChEBI" id="CHEBI:86019"/>
        <dbReference type="ChEBI" id="CHEBI:175763"/>
        <dbReference type="EC" id="2.5.1.58"/>
    </reaction>
</comment>
<evidence type="ECO:0000256" key="8">
    <source>
        <dbReference type="ARBA" id="ARBA00022737"/>
    </source>
</evidence>
<dbReference type="EMBL" id="JBBCAQ010000027">
    <property type="protein sequence ID" value="KAK7586034.1"/>
    <property type="molecule type" value="Genomic_DNA"/>
</dbReference>
<sequence>MDCLKVKRIRNCDEGNPTKTTTEQDKVEDVVDRLFNMFIKKSKIDPDAPLLLRKEHILYLKQSLTYLPAAYACLDSSRPWMCYWICHSLALLDYQLDSGMKSHIAKFLDKCQSSQGGFGGGPGQAPHLASTYAAVQALCCLGTEEAFEVINREKLKSFLMSTKCSTGAFSLEVDGEVDIRGAYCAAAVATITNLNTDVLFEKTAAWILSCQTYEGGFAGYPGLEAHGGYTFCGVAALTLLNSVYLCDTKALLRWCTNRQMRFEGGFQGRTNKLVDGCYSFWQGGVFPIIYEMLNGEVGESVVLDEHLFSNKALQEYILICCQAPFGGLIDKPEKARDIYHTCYTLSGLSVAQHLPNGKADIVGDETNLLMPTHPLYNIEKNCLKKAVAYFSSKTKL</sequence>
<dbReference type="InterPro" id="IPR001330">
    <property type="entry name" value="Prenyltrans"/>
</dbReference>
<evidence type="ECO:0000256" key="5">
    <source>
        <dbReference type="ARBA" id="ARBA00022602"/>
    </source>
</evidence>
<evidence type="ECO:0000256" key="12">
    <source>
        <dbReference type="ARBA" id="ARBA00055850"/>
    </source>
</evidence>
<proteinExistence type="inferred from homology"/>
<evidence type="ECO:0000256" key="1">
    <source>
        <dbReference type="ARBA" id="ARBA00010497"/>
    </source>
</evidence>
<evidence type="ECO:0000256" key="3">
    <source>
        <dbReference type="ARBA" id="ARBA00015798"/>
    </source>
</evidence>
<comment type="caution">
    <text evidence="16">The sequence shown here is derived from an EMBL/GenBank/DDBJ whole genome shotgun (WGS) entry which is preliminary data.</text>
</comment>
<dbReference type="AlphaFoldDB" id="A0AAN9TS85"/>
<evidence type="ECO:0000256" key="14">
    <source>
        <dbReference type="RuleBase" id="RU365056"/>
    </source>
</evidence>
<evidence type="ECO:0000313" key="17">
    <source>
        <dbReference type="Proteomes" id="UP001367676"/>
    </source>
</evidence>
<dbReference type="InterPro" id="IPR045089">
    <property type="entry name" value="PGGT1B-like"/>
</dbReference>
<dbReference type="SUPFAM" id="SSF48239">
    <property type="entry name" value="Terpenoid cyclases/Protein prenyltransferases"/>
    <property type="match status" value="1"/>
</dbReference>
<dbReference type="Proteomes" id="UP001367676">
    <property type="component" value="Unassembled WGS sequence"/>
</dbReference>
<dbReference type="PANTHER" id="PTHR11774">
    <property type="entry name" value="GERANYLGERANYL TRANSFERASE TYPE BETA SUBUNIT"/>
    <property type="match status" value="1"/>
</dbReference>
<evidence type="ECO:0000259" key="15">
    <source>
        <dbReference type="Pfam" id="PF00432"/>
    </source>
</evidence>
<dbReference type="GO" id="GO:0008270">
    <property type="term" value="F:zinc ion binding"/>
    <property type="evidence" value="ECO:0007669"/>
    <property type="project" value="UniProtKB-UniRule"/>
</dbReference>
<evidence type="ECO:0000256" key="7">
    <source>
        <dbReference type="ARBA" id="ARBA00022723"/>
    </source>
</evidence>